<evidence type="ECO:0000313" key="1">
    <source>
        <dbReference type="EMBL" id="MFD2695423.1"/>
    </source>
</evidence>
<gene>
    <name evidence="1" type="ORF">ACFSUE_17625</name>
</gene>
<reference evidence="2" key="1">
    <citation type="journal article" date="2019" name="Int. J. Syst. Evol. Microbiol.">
        <title>The Global Catalogue of Microorganisms (GCM) 10K type strain sequencing project: providing services to taxonomists for standard genome sequencing and annotation.</title>
        <authorList>
            <consortium name="The Broad Institute Genomics Platform"/>
            <consortium name="The Broad Institute Genome Sequencing Center for Infectious Disease"/>
            <person name="Wu L."/>
            <person name="Ma J."/>
        </authorList>
    </citation>
    <scope>NUCLEOTIDE SEQUENCE [LARGE SCALE GENOMIC DNA]</scope>
    <source>
        <strain evidence="2">TISTR 2466</strain>
    </source>
</reference>
<dbReference type="RefSeq" id="WP_253065685.1">
    <property type="nucleotide sequence ID" value="NZ_JAMXWM010000075.1"/>
</dbReference>
<organism evidence="1 2">
    <name type="scientific">Sporolactobacillus shoreicorticis</name>
    <dbReference type="NCBI Taxonomy" id="1923877"/>
    <lineage>
        <taxon>Bacteria</taxon>
        <taxon>Bacillati</taxon>
        <taxon>Bacillota</taxon>
        <taxon>Bacilli</taxon>
        <taxon>Bacillales</taxon>
        <taxon>Sporolactobacillaceae</taxon>
        <taxon>Sporolactobacillus</taxon>
    </lineage>
</organism>
<comment type="caution">
    <text evidence="1">The sequence shown here is derived from an EMBL/GenBank/DDBJ whole genome shotgun (WGS) entry which is preliminary data.</text>
</comment>
<accession>A0ABW5S7K3</accession>
<keyword evidence="2" id="KW-1185">Reference proteome</keyword>
<dbReference type="Proteomes" id="UP001597399">
    <property type="component" value="Unassembled WGS sequence"/>
</dbReference>
<evidence type="ECO:0008006" key="3">
    <source>
        <dbReference type="Google" id="ProtNLM"/>
    </source>
</evidence>
<name>A0ABW5S7K3_9BACL</name>
<evidence type="ECO:0000313" key="2">
    <source>
        <dbReference type="Proteomes" id="UP001597399"/>
    </source>
</evidence>
<dbReference type="EMBL" id="JBHUMQ010000046">
    <property type="protein sequence ID" value="MFD2695423.1"/>
    <property type="molecule type" value="Genomic_DNA"/>
</dbReference>
<proteinExistence type="predicted"/>
<sequence>MAKYRKKPVVIEAVQWKPNEMLIYDLMEQFGGLDEMRAKSIGKKKGKLVIKTLEGEMTADDGDYIIRGINGEFYPCKPDIFEKTYERVSDRNESNH</sequence>
<protein>
    <recommendedName>
        <fullName evidence="3">Phage protein</fullName>
    </recommendedName>
</protein>